<feature type="compositionally biased region" description="Polar residues" evidence="4">
    <location>
        <begin position="472"/>
        <end position="484"/>
    </location>
</feature>
<dbReference type="WBParaSite" id="MBELARI_LOCUS20587">
    <property type="protein sequence ID" value="MBELARI_LOCUS20587"/>
    <property type="gene ID" value="MBELARI_LOCUS20587"/>
</dbReference>
<protein>
    <submittedName>
        <fullName evidence="7">BRCT domain-containing protein</fullName>
    </submittedName>
</protein>
<feature type="domain" description="BRCT" evidence="5">
    <location>
        <begin position="771"/>
        <end position="871"/>
    </location>
</feature>
<dbReference type="InterPro" id="IPR047252">
    <property type="entry name" value="TP53BP1-like"/>
</dbReference>
<keyword evidence="3" id="KW-0539">Nucleus</keyword>
<dbReference type="InterPro" id="IPR047249">
    <property type="entry name" value="BRCT_p53bp1-like_rpt1"/>
</dbReference>
<evidence type="ECO:0000256" key="3">
    <source>
        <dbReference type="ARBA" id="ARBA00023242"/>
    </source>
</evidence>
<dbReference type="Pfam" id="PF16589">
    <property type="entry name" value="BRCT_2"/>
    <property type="match status" value="1"/>
</dbReference>
<name>A0AAF3F207_9BILA</name>
<dbReference type="GO" id="GO:0000077">
    <property type="term" value="P:DNA damage checkpoint signaling"/>
    <property type="evidence" value="ECO:0007669"/>
    <property type="project" value="TreeGrafter"/>
</dbReference>
<feature type="compositionally biased region" description="Acidic residues" evidence="4">
    <location>
        <begin position="164"/>
        <end position="173"/>
    </location>
</feature>
<feature type="compositionally biased region" description="Low complexity" evidence="4">
    <location>
        <begin position="268"/>
        <end position="288"/>
    </location>
</feature>
<evidence type="ECO:0000313" key="6">
    <source>
        <dbReference type="Proteomes" id="UP000887575"/>
    </source>
</evidence>
<dbReference type="Pfam" id="PF24680">
    <property type="entry name" value="SH3_Hsr9"/>
    <property type="match status" value="1"/>
</dbReference>
<dbReference type="InterPro" id="IPR047250">
    <property type="entry name" value="BRCT_p53bp1-like_rpt2"/>
</dbReference>
<evidence type="ECO:0000256" key="2">
    <source>
        <dbReference type="ARBA" id="ARBA00022763"/>
    </source>
</evidence>
<evidence type="ECO:0000256" key="4">
    <source>
        <dbReference type="SAM" id="MobiDB-lite"/>
    </source>
</evidence>
<dbReference type="PROSITE" id="PS50172">
    <property type="entry name" value="BRCT"/>
    <property type="match status" value="1"/>
</dbReference>
<organism evidence="6 7">
    <name type="scientific">Mesorhabditis belari</name>
    <dbReference type="NCBI Taxonomy" id="2138241"/>
    <lineage>
        <taxon>Eukaryota</taxon>
        <taxon>Metazoa</taxon>
        <taxon>Ecdysozoa</taxon>
        <taxon>Nematoda</taxon>
        <taxon>Chromadorea</taxon>
        <taxon>Rhabditida</taxon>
        <taxon>Rhabditina</taxon>
        <taxon>Rhabditomorpha</taxon>
        <taxon>Rhabditoidea</taxon>
        <taxon>Rhabditidae</taxon>
        <taxon>Mesorhabditinae</taxon>
        <taxon>Mesorhabditis</taxon>
    </lineage>
</organism>
<feature type="compositionally biased region" description="Basic and acidic residues" evidence="4">
    <location>
        <begin position="174"/>
        <end position="189"/>
    </location>
</feature>
<feature type="compositionally biased region" description="Basic and acidic residues" evidence="4">
    <location>
        <begin position="245"/>
        <end position="254"/>
    </location>
</feature>
<dbReference type="GO" id="GO:0045944">
    <property type="term" value="P:positive regulation of transcription by RNA polymerase II"/>
    <property type="evidence" value="ECO:0007669"/>
    <property type="project" value="TreeGrafter"/>
</dbReference>
<dbReference type="GO" id="GO:0005634">
    <property type="term" value="C:nucleus"/>
    <property type="evidence" value="ECO:0007669"/>
    <property type="project" value="UniProtKB-SubCell"/>
</dbReference>
<dbReference type="GO" id="GO:0042393">
    <property type="term" value="F:histone binding"/>
    <property type="evidence" value="ECO:0007669"/>
    <property type="project" value="TreeGrafter"/>
</dbReference>
<evidence type="ECO:0000256" key="1">
    <source>
        <dbReference type="ARBA" id="ARBA00004123"/>
    </source>
</evidence>
<dbReference type="SUPFAM" id="SSF52113">
    <property type="entry name" value="BRCT domain"/>
    <property type="match status" value="2"/>
</dbReference>
<dbReference type="SMART" id="SM00292">
    <property type="entry name" value="BRCT"/>
    <property type="match status" value="2"/>
</dbReference>
<sequence length="994" mass="110122">MTENDAEIMDNTNGNQEDEFSALTPPVMIHKSLFGNSASRLREAQRDEMAEKTKELNDSKNSGSLGEQAADESSSFDKEGSPAPEDEPMPQQNDHSMEESASAIEKDEESNAAEEIDDGEESDDEAEETSTAEEPKSLADELGELQNDKVAEEDDVEKESTGEQVDESDDSALVEEKELVNEDETKADSPKPVIDDDDDDDEEEEEEDKMEEQGEEQKVAIKETPKTPKVEAASSARSSARRSTRQKDDSKPVEETTPLTSTKRASRGRGAAAAETPKTTEKATPVPKTARRSAKKEKDETETEVEEAKIEPLTETPKRGKKAEPTPKKEKQEEAEETPSRTLRKRASTLPEKAETPRNTPRGKKASRTPATAKTEKEEPGEEAEEKIAEPKSQQRTPRSRKSVATTSKTESAKKDKEQDPFDFDEMADKHPEPLKNIQVEVQNFGAVRFSKVGSGKYSNTEKAAEGRVGISTPTPEKSSTTRVSLMDLSRKEAELATQATPRSAPSRRKKVDDEEEMDYEISTQKAALSKSAPAPKGRKRRSSPATVTPKKPKVEVPILSKAEQIAVDWRNDDLDRGVLPGARVYALYDKVFYPAIVISVSGFGRIQVQFVQDQLTKELPESAVIPVVQLSNERLAVVQTEKADVRVVVVDPPTKETLFECVFHLRSIDDGPNEAPKDYHMSWDKLILDHDDWTDYIKLKDTQATEVKTANIEDGKTKLTRSARHNSASTTPVVAKSKAPAKAKTPKTEATPKVETSTKPAKEAVKEKTGNSKFFSGYAFLLTSANRPAPDNQIPFKKNELKQRIQQRGGKIIESVTETTEAMPILISDTYYRTMKYLAALASDVPCVSHEWVHECVKQETFLDFGDYHLQAGASIVDEKIHACKKLKGQLLKGKRVCIYSLQEKAGPNLTFSEIWQPIVVSLGAEVVKYSDADGNLDYFITDPSCHVDTAKEAMDQGALVLSSEWLIQTIIMGEPQHPDAHARFAYNYSGNQ</sequence>
<feature type="region of interest" description="Disordered" evidence="4">
    <location>
        <begin position="722"/>
        <end position="761"/>
    </location>
</feature>
<proteinExistence type="predicted"/>
<dbReference type="PANTHER" id="PTHR15321:SF3">
    <property type="entry name" value="TP53-BINDING PROTEIN 1"/>
    <property type="match status" value="1"/>
</dbReference>
<evidence type="ECO:0000313" key="7">
    <source>
        <dbReference type="WBParaSite" id="MBELARI_LOCUS20587"/>
    </source>
</evidence>
<feature type="compositionally biased region" description="Acidic residues" evidence="4">
    <location>
        <begin position="195"/>
        <end position="210"/>
    </location>
</feature>
<dbReference type="CDD" id="cd17724">
    <property type="entry name" value="BRCT_p53bp1_rpt2"/>
    <property type="match status" value="1"/>
</dbReference>
<feature type="region of interest" description="Disordered" evidence="4">
    <location>
        <begin position="453"/>
        <end position="555"/>
    </location>
</feature>
<dbReference type="Proteomes" id="UP000887575">
    <property type="component" value="Unassembled WGS sequence"/>
</dbReference>
<feature type="compositionally biased region" description="Basic and acidic residues" evidence="4">
    <location>
        <begin position="40"/>
        <end position="58"/>
    </location>
</feature>
<feature type="compositionally biased region" description="Basic and acidic residues" evidence="4">
    <location>
        <begin position="411"/>
        <end position="420"/>
    </location>
</feature>
<dbReference type="CDD" id="cd04508">
    <property type="entry name" value="Tudor_SF"/>
    <property type="match status" value="1"/>
</dbReference>
<dbReference type="InterPro" id="IPR056492">
    <property type="entry name" value="SH3_Hsr9"/>
</dbReference>
<feature type="compositionally biased region" description="Basic and acidic residues" evidence="4">
    <location>
        <begin position="306"/>
        <end position="332"/>
    </location>
</feature>
<dbReference type="PANTHER" id="PTHR15321">
    <property type="entry name" value="TUMOR SUPPRESSOR P53-BINDING PROTEIN 1"/>
    <property type="match status" value="1"/>
</dbReference>
<dbReference type="AlphaFoldDB" id="A0AAF3F207"/>
<dbReference type="CDD" id="cd17745">
    <property type="entry name" value="BRCT_p53bp1_rpt1"/>
    <property type="match status" value="1"/>
</dbReference>
<accession>A0AAF3F207</accession>
<dbReference type="InterPro" id="IPR036420">
    <property type="entry name" value="BRCT_dom_sf"/>
</dbReference>
<feature type="compositionally biased region" description="Basic and acidic residues" evidence="4">
    <location>
        <begin position="211"/>
        <end position="229"/>
    </location>
</feature>
<feature type="region of interest" description="Disordered" evidence="4">
    <location>
        <begin position="1"/>
        <end position="434"/>
    </location>
</feature>
<dbReference type="Gene3D" id="3.40.50.10190">
    <property type="entry name" value="BRCT domain"/>
    <property type="match status" value="2"/>
</dbReference>
<reference evidence="7" key="1">
    <citation type="submission" date="2024-02" db="UniProtKB">
        <authorList>
            <consortium name="WormBaseParasite"/>
        </authorList>
    </citation>
    <scope>IDENTIFICATION</scope>
</reference>
<feature type="compositionally biased region" description="Low complexity" evidence="4">
    <location>
        <begin position="526"/>
        <end position="536"/>
    </location>
</feature>
<feature type="compositionally biased region" description="Acidic residues" evidence="4">
    <location>
        <begin position="106"/>
        <end position="131"/>
    </location>
</feature>
<dbReference type="InterPro" id="IPR001357">
    <property type="entry name" value="BRCT_dom"/>
</dbReference>
<dbReference type="Pfam" id="PF18428">
    <property type="entry name" value="BRCT_3"/>
    <property type="match status" value="1"/>
</dbReference>
<evidence type="ECO:0000259" key="5">
    <source>
        <dbReference type="PROSITE" id="PS50172"/>
    </source>
</evidence>
<keyword evidence="6" id="KW-1185">Reference proteome</keyword>
<keyword evidence="2" id="KW-0227">DNA damage</keyword>
<comment type="subcellular location">
    <subcellularLocation>
        <location evidence="1">Nucleus</location>
    </subcellularLocation>
</comment>